<accession>A0A382XXS3</accession>
<comment type="catalytic activity">
    <reaction evidence="7">
        <text>tRNA(Tyr) + L-tyrosine + ATP = L-tyrosyl-tRNA(Tyr) + AMP + diphosphate + H(+)</text>
        <dbReference type="Rhea" id="RHEA:10220"/>
        <dbReference type="Rhea" id="RHEA-COMP:9706"/>
        <dbReference type="Rhea" id="RHEA-COMP:9707"/>
        <dbReference type="ChEBI" id="CHEBI:15378"/>
        <dbReference type="ChEBI" id="CHEBI:30616"/>
        <dbReference type="ChEBI" id="CHEBI:33019"/>
        <dbReference type="ChEBI" id="CHEBI:58315"/>
        <dbReference type="ChEBI" id="CHEBI:78442"/>
        <dbReference type="ChEBI" id="CHEBI:78536"/>
        <dbReference type="ChEBI" id="CHEBI:456215"/>
        <dbReference type="EC" id="6.1.1.1"/>
    </reaction>
</comment>
<dbReference type="GO" id="GO:0006437">
    <property type="term" value="P:tyrosyl-tRNA aminoacylation"/>
    <property type="evidence" value="ECO:0007669"/>
    <property type="project" value="InterPro"/>
</dbReference>
<proteinExistence type="predicted"/>
<dbReference type="AlphaFoldDB" id="A0A382XXS3"/>
<dbReference type="PROSITE" id="PS00178">
    <property type="entry name" value="AA_TRNA_LIGASE_I"/>
    <property type="match status" value="1"/>
</dbReference>
<keyword evidence="4" id="KW-0067">ATP-binding</keyword>
<evidence type="ECO:0000256" key="4">
    <source>
        <dbReference type="ARBA" id="ARBA00022840"/>
    </source>
</evidence>
<dbReference type="SUPFAM" id="SSF52374">
    <property type="entry name" value="Nucleotidylyl transferase"/>
    <property type="match status" value="1"/>
</dbReference>
<keyword evidence="5" id="KW-0648">Protein biosynthesis</keyword>
<evidence type="ECO:0000256" key="2">
    <source>
        <dbReference type="ARBA" id="ARBA00022598"/>
    </source>
</evidence>
<keyword evidence="6" id="KW-0030">Aminoacyl-tRNA synthetase</keyword>
<dbReference type="GO" id="GO:0005524">
    <property type="term" value="F:ATP binding"/>
    <property type="evidence" value="ECO:0007669"/>
    <property type="project" value="UniProtKB-KW"/>
</dbReference>
<evidence type="ECO:0000256" key="6">
    <source>
        <dbReference type="ARBA" id="ARBA00023146"/>
    </source>
</evidence>
<dbReference type="EMBL" id="UINC01171305">
    <property type="protein sequence ID" value="SVD75803.1"/>
    <property type="molecule type" value="Genomic_DNA"/>
</dbReference>
<name>A0A382XXS3_9ZZZZ</name>
<reference evidence="8" key="1">
    <citation type="submission" date="2018-05" db="EMBL/GenBank/DDBJ databases">
        <authorList>
            <person name="Lanie J.A."/>
            <person name="Ng W.-L."/>
            <person name="Kazmierczak K.M."/>
            <person name="Andrzejewski T.M."/>
            <person name="Davidsen T.M."/>
            <person name="Wayne K.J."/>
            <person name="Tettelin H."/>
            <person name="Glass J.I."/>
            <person name="Rusch D."/>
            <person name="Podicherti R."/>
            <person name="Tsui H.-C.T."/>
            <person name="Winkler M.E."/>
        </authorList>
    </citation>
    <scope>NUCLEOTIDE SEQUENCE</scope>
</reference>
<evidence type="ECO:0000256" key="5">
    <source>
        <dbReference type="ARBA" id="ARBA00022917"/>
    </source>
</evidence>
<gene>
    <name evidence="8" type="ORF">METZ01_LOCUS428657</name>
</gene>
<dbReference type="PANTHER" id="PTHR11766:SF0">
    <property type="entry name" value="TYROSINE--TRNA LIGASE, MITOCHONDRIAL"/>
    <property type="match status" value="1"/>
</dbReference>
<dbReference type="InterPro" id="IPR024088">
    <property type="entry name" value="Tyr-tRNA-ligase_bac-type"/>
</dbReference>
<dbReference type="EC" id="6.1.1.1" evidence="1"/>
<evidence type="ECO:0000313" key="8">
    <source>
        <dbReference type="EMBL" id="SVD75803.1"/>
    </source>
</evidence>
<sequence>MNFTEDLQWRGLIADRTPDVEGMLSKEKITAYIGFDPTSKSLHIGNLIAVMGLVRLQRSGHSPIAVIGGGTGLIGDPSGKASERSILSKEAIEENLDAIKTQLENFLDFGSKISNSARILNNAEWLSKINLIDFLRDTGKHFTLNYMAGKESVKSRISRDTGISFTEFSYMTLQAYDFLHL</sequence>
<evidence type="ECO:0000256" key="3">
    <source>
        <dbReference type="ARBA" id="ARBA00022741"/>
    </source>
</evidence>
<dbReference type="PANTHER" id="PTHR11766">
    <property type="entry name" value="TYROSYL-TRNA SYNTHETASE"/>
    <property type="match status" value="1"/>
</dbReference>
<dbReference type="Gene3D" id="3.40.50.620">
    <property type="entry name" value="HUPs"/>
    <property type="match status" value="1"/>
</dbReference>
<dbReference type="GO" id="GO:0004831">
    <property type="term" value="F:tyrosine-tRNA ligase activity"/>
    <property type="evidence" value="ECO:0007669"/>
    <property type="project" value="UniProtKB-EC"/>
</dbReference>
<keyword evidence="3" id="KW-0547">Nucleotide-binding</keyword>
<evidence type="ECO:0000256" key="1">
    <source>
        <dbReference type="ARBA" id="ARBA00013160"/>
    </source>
</evidence>
<keyword evidence="2" id="KW-0436">Ligase</keyword>
<dbReference type="PRINTS" id="PR01040">
    <property type="entry name" value="TRNASYNTHTYR"/>
</dbReference>
<dbReference type="InterPro" id="IPR002305">
    <property type="entry name" value="aa-tRNA-synth_Ic"/>
</dbReference>
<dbReference type="InterPro" id="IPR002307">
    <property type="entry name" value="Tyr-tRNA-ligase"/>
</dbReference>
<feature type="non-terminal residue" evidence="8">
    <location>
        <position position="181"/>
    </location>
</feature>
<dbReference type="InterPro" id="IPR014729">
    <property type="entry name" value="Rossmann-like_a/b/a_fold"/>
</dbReference>
<dbReference type="NCBIfam" id="TIGR00234">
    <property type="entry name" value="tyrS"/>
    <property type="match status" value="1"/>
</dbReference>
<protein>
    <recommendedName>
        <fullName evidence="1">tyrosine--tRNA ligase</fullName>
        <ecNumber evidence="1">6.1.1.1</ecNumber>
    </recommendedName>
</protein>
<dbReference type="GO" id="GO:0005829">
    <property type="term" value="C:cytosol"/>
    <property type="evidence" value="ECO:0007669"/>
    <property type="project" value="TreeGrafter"/>
</dbReference>
<evidence type="ECO:0000256" key="7">
    <source>
        <dbReference type="ARBA" id="ARBA00048248"/>
    </source>
</evidence>
<dbReference type="Pfam" id="PF00579">
    <property type="entry name" value="tRNA-synt_1b"/>
    <property type="match status" value="1"/>
</dbReference>
<organism evidence="8">
    <name type="scientific">marine metagenome</name>
    <dbReference type="NCBI Taxonomy" id="408172"/>
    <lineage>
        <taxon>unclassified sequences</taxon>
        <taxon>metagenomes</taxon>
        <taxon>ecological metagenomes</taxon>
    </lineage>
</organism>
<dbReference type="InterPro" id="IPR001412">
    <property type="entry name" value="aa-tRNA-synth_I_CS"/>
</dbReference>